<gene>
    <name evidence="1" type="ORF">K6753_04750</name>
</gene>
<dbReference type="EMBL" id="JAINZW010000002">
    <property type="protein sequence ID" value="MBZ4038834.1"/>
    <property type="molecule type" value="Genomic_DNA"/>
</dbReference>
<evidence type="ECO:0008006" key="3">
    <source>
        <dbReference type="Google" id="ProtNLM"/>
    </source>
</evidence>
<sequence>MERTELLILNDGKGNSFETAIAQLRDSHSLKIACSYLQPQGWEIIRSIFSKQILQRSKLIFTDQLSITNPTAVRMAMNDGVATRVFRGNATYHPKCYLSVSSDGTPLRYVLGSANISLSALRTGVEVGVGGNEPSHLRELSVWFDEVCERHSIAVNAAVLGEMEGIWKLAAASRAKNRLKMVVTTTGPEVSGSPADLAETYEDAFESLVKPIGMLNFDHAGNNVRTLQLAREALDNWPSADGKTVSEMKLLGFVSDGTLTSLGKAAKNTSTHEDLALAWCGWLLDTPDEVLSELNARLVAAKRSFLRFCSLSEEVSDFFVANALESSEKKLLQTIELICNASSMVEKLGLAEIRVLSKLLPASEYMSPASAEAITTYFANKGARGWSRDDRRIMVNAFRRALSAR</sequence>
<evidence type="ECO:0000313" key="1">
    <source>
        <dbReference type="EMBL" id="MBZ4038834.1"/>
    </source>
</evidence>
<comment type="caution">
    <text evidence="1">The sequence shown here is derived from an EMBL/GenBank/DDBJ whole genome shotgun (WGS) entry which is preliminary data.</text>
</comment>
<protein>
    <recommendedName>
        <fullName evidence="3">Phospholipase D-like domain-containing protein</fullName>
    </recommendedName>
</protein>
<accession>A0ABS7T4Q2</accession>
<dbReference type="Gene3D" id="3.30.870.10">
    <property type="entry name" value="Endonuclease Chain A"/>
    <property type="match status" value="1"/>
</dbReference>
<organism evidence="1 2">
    <name type="scientific">Novilysobacter selenitireducens</name>
    <dbReference type="NCBI Taxonomy" id="2872639"/>
    <lineage>
        <taxon>Bacteria</taxon>
        <taxon>Pseudomonadati</taxon>
        <taxon>Pseudomonadota</taxon>
        <taxon>Gammaproteobacteria</taxon>
        <taxon>Lysobacterales</taxon>
        <taxon>Lysobacteraceae</taxon>
        <taxon>Novilysobacter</taxon>
    </lineage>
</organism>
<proteinExistence type="predicted"/>
<reference evidence="1 2" key="1">
    <citation type="submission" date="2021-09" db="EMBL/GenBank/DDBJ databases">
        <title>Lysobacter sp. 13A isolated from the river sediment.</title>
        <authorList>
            <person name="Liu H."/>
            <person name="Li S."/>
            <person name="Mao S."/>
        </authorList>
    </citation>
    <scope>NUCLEOTIDE SEQUENCE [LARGE SCALE GENOMIC DNA]</scope>
    <source>
        <strain evidence="1 2">13A</strain>
    </source>
</reference>
<dbReference type="Proteomes" id="UP001430954">
    <property type="component" value="Unassembled WGS sequence"/>
</dbReference>
<evidence type="ECO:0000313" key="2">
    <source>
        <dbReference type="Proteomes" id="UP001430954"/>
    </source>
</evidence>
<name>A0ABS7T4Q2_9GAMM</name>
<keyword evidence="2" id="KW-1185">Reference proteome</keyword>